<dbReference type="InParanoid" id="G0VGF1"/>
<organism evidence="6 7">
    <name type="scientific">Naumovozyma castellii</name>
    <name type="common">Yeast</name>
    <name type="synonym">Saccharomyces castellii</name>
    <dbReference type="NCBI Taxonomy" id="27288"/>
    <lineage>
        <taxon>Eukaryota</taxon>
        <taxon>Fungi</taxon>
        <taxon>Dikarya</taxon>
        <taxon>Ascomycota</taxon>
        <taxon>Saccharomycotina</taxon>
        <taxon>Saccharomycetes</taxon>
        <taxon>Saccharomycetales</taxon>
        <taxon>Saccharomycetaceae</taxon>
        <taxon>Naumovozyma</taxon>
    </lineage>
</organism>
<evidence type="ECO:0000256" key="3">
    <source>
        <dbReference type="ARBA" id="ARBA00023004"/>
    </source>
</evidence>
<dbReference type="GO" id="GO:0006974">
    <property type="term" value="P:DNA damage response"/>
    <property type="evidence" value="ECO:0007669"/>
    <property type="project" value="EnsemblFungi"/>
</dbReference>
<dbReference type="InterPro" id="IPR036400">
    <property type="entry name" value="Cyt_B5-like_heme/steroid_sf"/>
</dbReference>
<dbReference type="GO" id="GO:0004128">
    <property type="term" value="F:cytochrome-b5 reductase activity, acting on NAD(P)H"/>
    <property type="evidence" value="ECO:0007669"/>
    <property type="project" value="TreeGrafter"/>
</dbReference>
<dbReference type="SUPFAM" id="SSF55856">
    <property type="entry name" value="Cytochrome b5-like heme/steroid binding domain"/>
    <property type="match status" value="1"/>
</dbReference>
<dbReference type="SMART" id="SM01117">
    <property type="entry name" value="Cyt-b5"/>
    <property type="match status" value="1"/>
</dbReference>
<dbReference type="InterPro" id="IPR001199">
    <property type="entry name" value="Cyt_B5-like_heme/steroid-bd"/>
</dbReference>
<dbReference type="InterPro" id="IPR018506">
    <property type="entry name" value="Cyt_B5_heme-BS"/>
</dbReference>
<dbReference type="OrthoDB" id="432299at2759"/>
<evidence type="ECO:0000313" key="7">
    <source>
        <dbReference type="Proteomes" id="UP000001640"/>
    </source>
</evidence>
<protein>
    <recommendedName>
        <fullName evidence="5">Cytochrome b5 heme-binding domain-containing protein</fullName>
    </recommendedName>
</protein>
<dbReference type="PANTHER" id="PTHR46237">
    <property type="entry name" value="CYTOCHROME B5 REDUCTASE 4 FAMILY MEMBER"/>
    <property type="match status" value="1"/>
</dbReference>
<evidence type="ECO:0000256" key="4">
    <source>
        <dbReference type="RuleBase" id="RU362121"/>
    </source>
</evidence>
<dbReference type="HOGENOM" id="CLU_046313_2_0_1"/>
<evidence type="ECO:0000259" key="5">
    <source>
        <dbReference type="PROSITE" id="PS50255"/>
    </source>
</evidence>
<dbReference type="KEGG" id="ncs:NCAS_0F00870"/>
<keyword evidence="2 4" id="KW-0479">Metal-binding</keyword>
<dbReference type="EMBL" id="HE576757">
    <property type="protein sequence ID" value="CCC70571.1"/>
    <property type="molecule type" value="Genomic_DNA"/>
</dbReference>
<dbReference type="STRING" id="1064592.G0VGF1"/>
<name>G0VGF1_NAUCA</name>
<dbReference type="AlphaFoldDB" id="G0VGF1"/>
<keyword evidence="3 4" id="KW-0408">Iron</keyword>
<evidence type="ECO:0000256" key="2">
    <source>
        <dbReference type="ARBA" id="ARBA00022723"/>
    </source>
</evidence>
<dbReference type="GO" id="GO:0020037">
    <property type="term" value="F:heme binding"/>
    <property type="evidence" value="ECO:0007669"/>
    <property type="project" value="UniProtKB-UniRule"/>
</dbReference>
<dbReference type="Pfam" id="PF00173">
    <property type="entry name" value="Cyt-b5"/>
    <property type="match status" value="1"/>
</dbReference>
<evidence type="ECO:0000256" key="1">
    <source>
        <dbReference type="ARBA" id="ARBA00022617"/>
    </source>
</evidence>
<dbReference type="PROSITE" id="PS50255">
    <property type="entry name" value="CYTOCHROME_B5_2"/>
    <property type="match status" value="1"/>
</dbReference>
<keyword evidence="7" id="KW-1185">Reference proteome</keyword>
<accession>G0VGF1</accession>
<dbReference type="Proteomes" id="UP000001640">
    <property type="component" value="Chromosome 6"/>
</dbReference>
<dbReference type="Gene3D" id="3.10.120.10">
    <property type="entry name" value="Cytochrome b5-like heme/steroid binding domain"/>
    <property type="match status" value="1"/>
</dbReference>
<reference key="2">
    <citation type="submission" date="2011-08" db="EMBL/GenBank/DDBJ databases">
        <title>Genome sequence of Naumovozyma castellii.</title>
        <authorList>
            <person name="Gordon J.L."/>
            <person name="Armisen D."/>
            <person name="Proux-Wera E."/>
            <person name="OhEigeartaigh S.S."/>
            <person name="Byrne K.P."/>
            <person name="Wolfe K.H."/>
        </authorList>
    </citation>
    <scope>NUCLEOTIDE SEQUENCE</scope>
    <source>
        <strain>Type strain:CBS 4309</strain>
    </source>
</reference>
<proteinExistence type="inferred from homology"/>
<dbReference type="PROSITE" id="PS00191">
    <property type="entry name" value="CYTOCHROME_B5_1"/>
    <property type="match status" value="1"/>
</dbReference>
<sequence>MDDKRDADKRTPSFKVPSLRFSVPQQTVRTRVGGNNSTGGLHRQKVRLKPGHSALDWHRLTIESGSKGKLISGLDDLICDEEFLRLNQENAYGLDKLIRMRVPTYQIYPFLKINNSILQRHTSRTDCWTIYKGKVYCVSDYLEYHPGGPDIIFQNCAGKDSTVLFNQYHSWVNAEKLLETCLIGIFVNE</sequence>
<dbReference type="RefSeq" id="XP_003676927.1">
    <property type="nucleotide sequence ID" value="XM_003676879.1"/>
</dbReference>
<dbReference type="PANTHER" id="PTHR46237:SF1">
    <property type="entry name" value="CYTOCHROME B5 REDUCTASE 4"/>
    <property type="match status" value="1"/>
</dbReference>
<dbReference type="GO" id="GO:0005737">
    <property type="term" value="C:cytoplasm"/>
    <property type="evidence" value="ECO:0007669"/>
    <property type="project" value="TreeGrafter"/>
</dbReference>
<gene>
    <name evidence="6" type="primary">NCAS0F00870</name>
    <name evidence="6" type="ordered locus">NCAS_0F00870</name>
</gene>
<dbReference type="InterPro" id="IPR051872">
    <property type="entry name" value="Cytochrome_b5/Flavoprotein_Rdt"/>
</dbReference>
<dbReference type="GeneID" id="96904220"/>
<keyword evidence="1 4" id="KW-0349">Heme</keyword>
<dbReference type="GO" id="GO:0046872">
    <property type="term" value="F:metal ion binding"/>
    <property type="evidence" value="ECO:0007669"/>
    <property type="project" value="UniProtKB-UniRule"/>
</dbReference>
<evidence type="ECO:0000313" key="6">
    <source>
        <dbReference type="EMBL" id="CCC70571.1"/>
    </source>
</evidence>
<feature type="domain" description="Cytochrome b5 heme-binding" evidence="5">
    <location>
        <begin position="110"/>
        <end position="187"/>
    </location>
</feature>
<reference evidence="6 7" key="1">
    <citation type="journal article" date="2011" name="Proc. Natl. Acad. Sci. U.S.A.">
        <title>Evolutionary erosion of yeast sex chromosomes by mating-type switching accidents.</title>
        <authorList>
            <person name="Gordon J.L."/>
            <person name="Armisen D."/>
            <person name="Proux-Wera E."/>
            <person name="Oheigeartaigh S.S."/>
            <person name="Byrne K.P."/>
            <person name="Wolfe K.H."/>
        </authorList>
    </citation>
    <scope>NUCLEOTIDE SEQUENCE [LARGE SCALE GENOMIC DNA]</scope>
    <source>
        <strain evidence="7">ATCC 76901 / BCRC 22586 / CBS 4309 / NBRC 1992 / NRRL Y-12630</strain>
    </source>
</reference>
<dbReference type="OMA" id="YCITDYL"/>
<dbReference type="eggNOG" id="KOG0536">
    <property type="taxonomic scope" value="Eukaryota"/>
</dbReference>
<comment type="similarity">
    <text evidence="4">Belongs to the cytochrome b5 family.</text>
</comment>
<dbReference type="FunCoup" id="G0VGF1">
    <property type="interactions" value="111"/>
</dbReference>